<keyword evidence="7 10" id="KW-0648">Protein biosynthesis</keyword>
<dbReference type="NCBIfam" id="TIGR00231">
    <property type="entry name" value="small_GTP"/>
    <property type="match status" value="1"/>
</dbReference>
<dbReference type="PANTHER" id="PTHR43721">
    <property type="entry name" value="ELONGATION FACTOR TU-RELATED"/>
    <property type="match status" value="1"/>
</dbReference>
<keyword evidence="5 10" id="KW-0378">Hydrolase</keyword>
<dbReference type="FunFam" id="3.40.50.300:FF:000003">
    <property type="entry name" value="Elongation factor Tu"/>
    <property type="match status" value="1"/>
</dbReference>
<feature type="domain" description="Tr-type G" evidence="11">
    <location>
        <begin position="10"/>
        <end position="206"/>
    </location>
</feature>
<comment type="function">
    <text evidence="10">GTP hydrolase that promotes the GTP-dependent binding of aminoacyl-tRNA to the A-site of ribosomes during protein biosynthesis.</text>
</comment>
<dbReference type="InterPro" id="IPR033720">
    <property type="entry name" value="EFTU_2"/>
</dbReference>
<evidence type="ECO:0000256" key="5">
    <source>
        <dbReference type="ARBA" id="ARBA00022801"/>
    </source>
</evidence>
<dbReference type="RefSeq" id="WP_141980301.1">
    <property type="nucleotide sequence ID" value="NZ_JBIAIA010000001.1"/>
</dbReference>
<dbReference type="InterPro" id="IPR009001">
    <property type="entry name" value="Transl_elong_EF1A/Init_IF2_C"/>
</dbReference>
<comment type="similarity">
    <text evidence="1 10">Belongs to the TRAFAC class translation factor GTPase superfamily. Classic translation factor GTPase family. EF-Tu/EF-1A subfamily.</text>
</comment>
<evidence type="ECO:0000256" key="3">
    <source>
        <dbReference type="ARBA" id="ARBA00022741"/>
    </source>
</evidence>
<dbReference type="InterPro" id="IPR009000">
    <property type="entry name" value="Transl_B-barrel_sf"/>
</dbReference>
<dbReference type="CDD" id="cd03697">
    <property type="entry name" value="EFTU_II"/>
    <property type="match status" value="1"/>
</dbReference>
<dbReference type="Pfam" id="PF03144">
    <property type="entry name" value="GTP_EFTU_D2"/>
    <property type="match status" value="1"/>
</dbReference>
<dbReference type="SUPFAM" id="SSF52540">
    <property type="entry name" value="P-loop containing nucleoside triphosphate hydrolases"/>
    <property type="match status" value="1"/>
</dbReference>
<dbReference type="GO" id="GO:0005829">
    <property type="term" value="C:cytosol"/>
    <property type="evidence" value="ECO:0007669"/>
    <property type="project" value="TreeGrafter"/>
</dbReference>
<dbReference type="InterPro" id="IPR005225">
    <property type="entry name" value="Small_GTP-bd"/>
</dbReference>
<feature type="binding site" evidence="10">
    <location>
        <begin position="19"/>
        <end position="26"/>
    </location>
    <ligand>
        <name>GTP</name>
        <dbReference type="ChEBI" id="CHEBI:37565"/>
    </ligand>
</feature>
<dbReference type="Pfam" id="PF00009">
    <property type="entry name" value="GTP_EFTU"/>
    <property type="match status" value="1"/>
</dbReference>
<evidence type="ECO:0000313" key="13">
    <source>
        <dbReference type="Proteomes" id="UP000316628"/>
    </source>
</evidence>
<proteinExistence type="inferred from homology"/>
<dbReference type="HAMAP" id="MF_00118_B">
    <property type="entry name" value="EF_Tu_B"/>
    <property type="match status" value="1"/>
</dbReference>
<reference evidence="12 13" key="1">
    <citation type="submission" date="2019-06" db="EMBL/GenBank/DDBJ databases">
        <title>Sequencing the genomes of 1000 actinobacteria strains.</title>
        <authorList>
            <person name="Klenk H.-P."/>
        </authorList>
    </citation>
    <scope>NUCLEOTIDE SEQUENCE [LARGE SCALE GENOMIC DNA]</scope>
    <source>
        <strain evidence="12 13">DSM 45456</strain>
    </source>
</reference>
<dbReference type="PROSITE" id="PS00301">
    <property type="entry name" value="G_TR_1"/>
    <property type="match status" value="1"/>
</dbReference>
<dbReference type="InterPro" id="IPR004161">
    <property type="entry name" value="EFTu-like_2"/>
</dbReference>
<dbReference type="InterPro" id="IPR000795">
    <property type="entry name" value="T_Tr_GTP-bd_dom"/>
</dbReference>
<name>A0A543JI32_9PSEU</name>
<evidence type="ECO:0000256" key="9">
    <source>
        <dbReference type="ARBA" id="ARBA00029554"/>
    </source>
</evidence>
<dbReference type="FunFam" id="2.40.30.10:FF:000001">
    <property type="entry name" value="Elongation factor Tu"/>
    <property type="match status" value="1"/>
</dbReference>
<accession>A0A543JI32</accession>
<feature type="binding site" evidence="10">
    <location>
        <begin position="138"/>
        <end position="141"/>
    </location>
    <ligand>
        <name>GTP</name>
        <dbReference type="ChEBI" id="CHEBI:37565"/>
    </ligand>
</feature>
<comment type="caution">
    <text evidence="12">The sequence shown here is derived from an EMBL/GenBank/DDBJ whole genome shotgun (WGS) entry which is preliminary data.</text>
</comment>
<evidence type="ECO:0000313" key="12">
    <source>
        <dbReference type="EMBL" id="TQM82488.1"/>
    </source>
</evidence>
<dbReference type="CDD" id="cd03707">
    <property type="entry name" value="EFTU_III"/>
    <property type="match status" value="1"/>
</dbReference>
<dbReference type="InterPro" id="IPR031157">
    <property type="entry name" value="G_TR_CS"/>
</dbReference>
<dbReference type="Proteomes" id="UP000316628">
    <property type="component" value="Unassembled WGS sequence"/>
</dbReference>
<dbReference type="PANTHER" id="PTHR43721:SF22">
    <property type="entry name" value="ELONGATION FACTOR TU, MITOCHONDRIAL"/>
    <property type="match status" value="1"/>
</dbReference>
<keyword evidence="10" id="KW-0479">Metal-binding</keyword>
<dbReference type="AlphaFoldDB" id="A0A543JI32"/>
<dbReference type="PROSITE" id="PS51722">
    <property type="entry name" value="G_TR_2"/>
    <property type="match status" value="1"/>
</dbReference>
<dbReference type="InterPro" id="IPR004541">
    <property type="entry name" value="Transl_elong_EFTu/EF1A_bac/org"/>
</dbReference>
<dbReference type="GO" id="GO:0000287">
    <property type="term" value="F:magnesium ion binding"/>
    <property type="evidence" value="ECO:0007669"/>
    <property type="project" value="UniProtKB-UniRule"/>
</dbReference>
<dbReference type="InterPro" id="IPR027417">
    <property type="entry name" value="P-loop_NTPase"/>
</dbReference>
<comment type="catalytic activity">
    <reaction evidence="10">
        <text>GTP + H2O = GDP + phosphate + H(+)</text>
        <dbReference type="Rhea" id="RHEA:19669"/>
        <dbReference type="ChEBI" id="CHEBI:15377"/>
        <dbReference type="ChEBI" id="CHEBI:15378"/>
        <dbReference type="ChEBI" id="CHEBI:37565"/>
        <dbReference type="ChEBI" id="CHEBI:43474"/>
        <dbReference type="ChEBI" id="CHEBI:58189"/>
        <dbReference type="EC" id="3.6.5.3"/>
    </reaction>
</comment>
<evidence type="ECO:0000256" key="7">
    <source>
        <dbReference type="ARBA" id="ARBA00022917"/>
    </source>
</evidence>
<keyword evidence="8 10" id="KW-0342">GTP-binding</keyword>
<dbReference type="InterPro" id="IPR004160">
    <property type="entry name" value="Transl_elong_EFTu/EF1A_C"/>
</dbReference>
<dbReference type="CDD" id="cd01884">
    <property type="entry name" value="EF_Tu"/>
    <property type="match status" value="1"/>
</dbReference>
<dbReference type="NCBIfam" id="NF009372">
    <property type="entry name" value="PRK12735.1"/>
    <property type="match status" value="1"/>
</dbReference>
<keyword evidence="4 10" id="KW-0251">Elongation factor</keyword>
<dbReference type="Pfam" id="PF03143">
    <property type="entry name" value="GTP_EFTU_D3"/>
    <property type="match status" value="1"/>
</dbReference>
<keyword evidence="2 10" id="KW-0963">Cytoplasm</keyword>
<evidence type="ECO:0000256" key="6">
    <source>
        <dbReference type="ARBA" id="ARBA00022842"/>
    </source>
</evidence>
<organism evidence="12 13">
    <name type="scientific">Saccharothrix saharensis</name>
    <dbReference type="NCBI Taxonomy" id="571190"/>
    <lineage>
        <taxon>Bacteria</taxon>
        <taxon>Bacillati</taxon>
        <taxon>Actinomycetota</taxon>
        <taxon>Actinomycetes</taxon>
        <taxon>Pseudonocardiales</taxon>
        <taxon>Pseudonocardiaceae</taxon>
        <taxon>Saccharothrix</taxon>
    </lineage>
</organism>
<dbReference type="EMBL" id="VFPP01000001">
    <property type="protein sequence ID" value="TQM82488.1"/>
    <property type="molecule type" value="Genomic_DNA"/>
</dbReference>
<evidence type="ECO:0000256" key="2">
    <source>
        <dbReference type="ARBA" id="ARBA00022490"/>
    </source>
</evidence>
<dbReference type="Gene3D" id="3.40.50.300">
    <property type="entry name" value="P-loop containing nucleotide triphosphate hydrolases"/>
    <property type="match status" value="1"/>
</dbReference>
<gene>
    <name evidence="10" type="primary">tuf</name>
    <name evidence="12" type="ORF">FHX81_4896</name>
</gene>
<dbReference type="SUPFAM" id="SSF50465">
    <property type="entry name" value="EF-Tu/eEF-1alpha/eIF2-gamma C-terminal domain"/>
    <property type="match status" value="1"/>
</dbReference>
<keyword evidence="6 10" id="KW-0460">Magnesium</keyword>
<evidence type="ECO:0000256" key="8">
    <source>
        <dbReference type="ARBA" id="ARBA00023134"/>
    </source>
</evidence>
<dbReference type="GO" id="GO:0003746">
    <property type="term" value="F:translation elongation factor activity"/>
    <property type="evidence" value="ECO:0007669"/>
    <property type="project" value="UniProtKB-UniRule"/>
</dbReference>
<keyword evidence="3 10" id="KW-0547">Nucleotide-binding</keyword>
<dbReference type="NCBIfam" id="NF000766">
    <property type="entry name" value="PRK00049.1"/>
    <property type="match status" value="1"/>
</dbReference>
<feature type="binding site" evidence="10">
    <location>
        <position position="26"/>
    </location>
    <ligand>
        <name>Mg(2+)</name>
        <dbReference type="ChEBI" id="CHEBI:18420"/>
    </ligand>
</feature>
<feature type="binding site" evidence="10">
    <location>
        <begin position="83"/>
        <end position="87"/>
    </location>
    <ligand>
        <name>GTP</name>
        <dbReference type="ChEBI" id="CHEBI:37565"/>
    </ligand>
</feature>
<evidence type="ECO:0000256" key="1">
    <source>
        <dbReference type="ARBA" id="ARBA00007249"/>
    </source>
</evidence>
<comment type="subcellular location">
    <subcellularLocation>
        <location evidence="10">Cytoplasm</location>
    </subcellularLocation>
</comment>
<dbReference type="InterPro" id="IPR041709">
    <property type="entry name" value="EF-Tu_GTP-bd"/>
</dbReference>
<dbReference type="InterPro" id="IPR050055">
    <property type="entry name" value="EF-Tu_GTPase"/>
</dbReference>
<comment type="subunit">
    <text evidence="10">Monomer.</text>
</comment>
<dbReference type="PRINTS" id="PR00315">
    <property type="entry name" value="ELONGATNFCT"/>
</dbReference>
<dbReference type="OrthoDB" id="9803139at2"/>
<evidence type="ECO:0000256" key="10">
    <source>
        <dbReference type="HAMAP-Rule" id="MF_00118"/>
    </source>
</evidence>
<evidence type="ECO:0000259" key="11">
    <source>
        <dbReference type="PROSITE" id="PS51722"/>
    </source>
</evidence>
<dbReference type="Gene3D" id="2.40.30.10">
    <property type="entry name" value="Translation factors"/>
    <property type="match status" value="2"/>
</dbReference>
<sequence length="397" mass="43989">MAKAKFERTKPHVNIGTIGHIDHGKTTLTAAISKVLHDKYPDLNPFTPFDQIDKAPEEKQRGITISIAHIEYQTDKRHYAHVDCPGHADYIKNMITGAAQMDGAILVVAATDGPMPQTKEHVLLARQVGVPYIVVALNKADMVDDEEILELVELEVRELLSEYEFPGDDLPVVRVSALKALEGDAEWGEKLIGLMDAVDENIPEPEREVDRPFLMPVEDVFTITGRGTVVTGRIERGIIKVNEEVEIVGIKETSKKTTVTSIEMFKKFLDEGRAGDNAALLLRGIKREEVERGMVIVKPGTTTPHTEFEAQVYILSKDEGGRHTPFFNNYRPQFYFRTTDVTGVVTLPEGTEMVMPGDTTSMAVKLIQPIAMDEGLRFAIREGGRTVGAGSVTKIIK</sequence>
<dbReference type="EC" id="3.6.5.3" evidence="10"/>
<dbReference type="NCBIfam" id="NF009373">
    <property type="entry name" value="PRK12736.1"/>
    <property type="match status" value="1"/>
</dbReference>
<keyword evidence="13" id="KW-1185">Reference proteome</keyword>
<dbReference type="SUPFAM" id="SSF50447">
    <property type="entry name" value="Translation proteins"/>
    <property type="match status" value="1"/>
</dbReference>
<evidence type="ECO:0000256" key="4">
    <source>
        <dbReference type="ARBA" id="ARBA00022768"/>
    </source>
</evidence>
<dbReference type="GO" id="GO:0005525">
    <property type="term" value="F:GTP binding"/>
    <property type="evidence" value="ECO:0007669"/>
    <property type="project" value="UniProtKB-UniRule"/>
</dbReference>
<dbReference type="NCBIfam" id="TIGR00485">
    <property type="entry name" value="EF-Tu"/>
    <property type="match status" value="1"/>
</dbReference>
<dbReference type="GO" id="GO:0003924">
    <property type="term" value="F:GTPase activity"/>
    <property type="evidence" value="ECO:0007669"/>
    <property type="project" value="UniProtKB-UniRule"/>
</dbReference>
<protein>
    <recommendedName>
        <fullName evidence="9 10">Elongation factor Tu</fullName>
        <shortName evidence="10">EF-Tu</shortName>
        <ecNumber evidence="10">3.6.5.3</ecNumber>
    </recommendedName>
</protein>